<name>A0A6S6PDE4_9MYCO</name>
<dbReference type="InterPro" id="IPR048667">
    <property type="entry name" value="Imm5-like"/>
</dbReference>
<gene>
    <name evidence="2" type="ORF">NIIDNTM18_53900</name>
</gene>
<sequence>MTAVTVDALRPVARWAADCATRVLPVYEAAVPGDGRVRDAIEGANAFARGERRDGRMRTLAFAALAAARETREPAATSAARAAQMAVAVAYTHLDLTGPAAARQTMHLLAPPVYAARARELGTGDPAAADGEIRWAAERAGAEVRHVVAAMPAPDTARTRLGRLYRALDSALRQPPGGRDQRRSVSLDTLGAWVIKCNPAKTPLDPMRVAGVTKPQWCVADNYRSRLIEPGHRVLFWVAAHPRRGFWGAGRITGTPTVEGGRLHVHVHIPLFAEPLTAAELSTVPRLDAMEVFRSPQQANPSWVSVAEWALLEPLLPVGNV</sequence>
<dbReference type="Pfam" id="PF21805">
    <property type="entry name" value="Imm5_like"/>
    <property type="match status" value="1"/>
</dbReference>
<feature type="domain" description="Imm-5-like" evidence="1">
    <location>
        <begin position="11"/>
        <end position="139"/>
    </location>
</feature>
<organism evidence="2 3">
    <name type="scientific">Mycolicibacterium litorale</name>
    <dbReference type="NCBI Taxonomy" id="758802"/>
    <lineage>
        <taxon>Bacteria</taxon>
        <taxon>Bacillati</taxon>
        <taxon>Actinomycetota</taxon>
        <taxon>Actinomycetes</taxon>
        <taxon>Mycobacteriales</taxon>
        <taxon>Mycobacteriaceae</taxon>
        <taxon>Mycolicibacterium</taxon>
    </lineage>
</organism>
<dbReference type="InterPro" id="IPR015947">
    <property type="entry name" value="PUA-like_sf"/>
</dbReference>
<dbReference type="Proteomes" id="UP000515734">
    <property type="component" value="Chromosome"/>
</dbReference>
<accession>A0A6S6PDE4</accession>
<evidence type="ECO:0000313" key="3">
    <source>
        <dbReference type="Proteomes" id="UP000515734"/>
    </source>
</evidence>
<evidence type="ECO:0000313" key="2">
    <source>
        <dbReference type="EMBL" id="BCI56112.1"/>
    </source>
</evidence>
<dbReference type="EMBL" id="AP023287">
    <property type="protein sequence ID" value="BCI56112.1"/>
    <property type="molecule type" value="Genomic_DNA"/>
</dbReference>
<reference evidence="2 3" key="1">
    <citation type="submission" date="2020-07" db="EMBL/GenBank/DDBJ databases">
        <title>Complete genome sequence of Mycolicibacterium litorale like strain isolated from cardiac implantable electronic device infection.</title>
        <authorList>
            <person name="Fukano H."/>
            <person name="Miyama H."/>
            <person name="Hoshino Y."/>
        </authorList>
    </citation>
    <scope>NUCLEOTIDE SEQUENCE [LARGE SCALE GENOMIC DNA]</scope>
    <source>
        <strain evidence="2 3">NIIDNTM18</strain>
    </source>
</reference>
<evidence type="ECO:0000259" key="1">
    <source>
        <dbReference type="Pfam" id="PF21805"/>
    </source>
</evidence>
<dbReference type="AlphaFoldDB" id="A0A6S6PDE4"/>
<protein>
    <recommendedName>
        <fullName evidence="1">Imm-5-like domain-containing protein</fullName>
    </recommendedName>
</protein>
<dbReference type="RefSeq" id="WP_232100449.1">
    <property type="nucleotide sequence ID" value="NZ_AP023287.1"/>
</dbReference>
<dbReference type="SUPFAM" id="SSF88697">
    <property type="entry name" value="PUA domain-like"/>
    <property type="match status" value="1"/>
</dbReference>
<proteinExistence type="predicted"/>